<dbReference type="AlphaFoldDB" id="A0A9P5CMN6"/>
<keyword evidence="3" id="KW-0808">Transferase</keyword>
<gene>
    <name evidence="10" type="ORF">M406DRAFT_49512</name>
</gene>
<dbReference type="GO" id="GO:0008270">
    <property type="term" value="F:zinc ion binding"/>
    <property type="evidence" value="ECO:0007669"/>
    <property type="project" value="UniProtKB-KW"/>
</dbReference>
<proteinExistence type="predicted"/>
<dbReference type="InterPro" id="IPR017907">
    <property type="entry name" value="Znf_RING_CS"/>
</dbReference>
<evidence type="ECO:0000256" key="8">
    <source>
        <dbReference type="ARBA" id="ARBA00022833"/>
    </source>
</evidence>
<keyword evidence="7" id="KW-0833">Ubl conjugation pathway</keyword>
<evidence type="ECO:0000256" key="5">
    <source>
        <dbReference type="ARBA" id="ARBA00022737"/>
    </source>
</evidence>
<dbReference type="Gene3D" id="3.30.40.10">
    <property type="entry name" value="Zinc/RING finger domain, C3HC4 (zinc finger)"/>
    <property type="match status" value="1"/>
</dbReference>
<comment type="catalytic activity">
    <reaction evidence="1">
        <text>[E2 ubiquitin-conjugating enzyme]-S-ubiquitinyl-L-cysteine + [acceptor protein]-L-lysine = [E2 ubiquitin-conjugating enzyme]-L-cysteine + [acceptor protein]-N(6)-ubiquitinyl-L-lysine.</text>
        <dbReference type="EC" id="2.3.2.31"/>
    </reaction>
</comment>
<dbReference type="PROSITE" id="PS00518">
    <property type="entry name" value="ZF_RING_1"/>
    <property type="match status" value="1"/>
</dbReference>
<evidence type="ECO:0000256" key="1">
    <source>
        <dbReference type="ARBA" id="ARBA00001798"/>
    </source>
</evidence>
<dbReference type="InterPro" id="IPR031127">
    <property type="entry name" value="E3_UB_ligase_RBR"/>
</dbReference>
<keyword evidence="6" id="KW-0863">Zinc-finger</keyword>
<evidence type="ECO:0000256" key="2">
    <source>
        <dbReference type="ARBA" id="ARBA00012251"/>
    </source>
</evidence>
<sequence length="445" mass="50452">MDIDDKTAIIILRLQAEDLEEFSRHRAANAKGKERHDHIDDLGVALELHKAEIQSRITFLSDRQMTLSLARANREDGGLISNLTAQDVQIARDWRLACKLANKKTALMQGPGPDKAARLKKQPDTVDDELLKKLDEMYVSGPQAVLDNDHQQAELSSWAASRKVSTAKPELLPCNTCLDRFPISDITRAPCSHHYCRGCLVEHFTRSLKDESLFPPRCCGQPIPPQSNRRFLSSQLIESYEAKKLEQETIDATYCHRPSCGAFIPPRSVSSGVGTCVKCKTTTCASCKKAPHVGECPEDPATQEILRMAKENGWQSCYSCHRLVELRHGCNHITCRCGAQFCYVCAARWKKCTCAQWDEDRLFDRANVVADREVRNRTLPAAARSDMVAQVRQQLINDHECAHNSWRRIDGPRECEECGDKMPIWLNVCRRCNIMVCRRCRFNRV</sequence>
<evidence type="ECO:0000259" key="9">
    <source>
        <dbReference type="PROSITE" id="PS51873"/>
    </source>
</evidence>
<reference evidence="10" key="1">
    <citation type="journal article" date="2020" name="Phytopathology">
        <title>Genome sequence of the chestnut blight fungus Cryphonectria parasitica EP155: A fundamental resource for an archetypical invasive plant pathogen.</title>
        <authorList>
            <person name="Crouch J.A."/>
            <person name="Dawe A."/>
            <person name="Aerts A."/>
            <person name="Barry K."/>
            <person name="Churchill A.C.L."/>
            <person name="Grimwood J."/>
            <person name="Hillman B."/>
            <person name="Milgroom M.G."/>
            <person name="Pangilinan J."/>
            <person name="Smith M."/>
            <person name="Salamov A."/>
            <person name="Schmutz J."/>
            <person name="Yadav J."/>
            <person name="Grigoriev I.V."/>
            <person name="Nuss D."/>
        </authorList>
    </citation>
    <scope>NUCLEOTIDE SEQUENCE</scope>
    <source>
        <strain evidence="10">EP155</strain>
    </source>
</reference>
<dbReference type="EC" id="2.3.2.31" evidence="2"/>
<evidence type="ECO:0000256" key="6">
    <source>
        <dbReference type="ARBA" id="ARBA00022771"/>
    </source>
</evidence>
<dbReference type="CDD" id="cd20335">
    <property type="entry name" value="BRcat_RBR"/>
    <property type="match status" value="1"/>
</dbReference>
<dbReference type="InterPro" id="IPR002867">
    <property type="entry name" value="IBR_dom"/>
</dbReference>
<evidence type="ECO:0000256" key="7">
    <source>
        <dbReference type="ARBA" id="ARBA00022786"/>
    </source>
</evidence>
<dbReference type="GeneID" id="63841520"/>
<dbReference type="OrthoDB" id="10009520at2759"/>
<accession>A0A9P5CMN6</accession>
<dbReference type="InterPro" id="IPR013083">
    <property type="entry name" value="Znf_RING/FYVE/PHD"/>
</dbReference>
<keyword evidence="11" id="KW-1185">Reference proteome</keyword>
<dbReference type="GO" id="GO:0061630">
    <property type="term" value="F:ubiquitin protein ligase activity"/>
    <property type="evidence" value="ECO:0007669"/>
    <property type="project" value="UniProtKB-EC"/>
</dbReference>
<dbReference type="Proteomes" id="UP000803844">
    <property type="component" value="Unassembled WGS sequence"/>
</dbReference>
<dbReference type="SUPFAM" id="SSF57850">
    <property type="entry name" value="RING/U-box"/>
    <property type="match status" value="2"/>
</dbReference>
<feature type="domain" description="RING-type" evidence="9">
    <location>
        <begin position="170"/>
        <end position="358"/>
    </location>
</feature>
<evidence type="ECO:0000313" key="11">
    <source>
        <dbReference type="Proteomes" id="UP000803844"/>
    </source>
</evidence>
<evidence type="ECO:0000256" key="3">
    <source>
        <dbReference type="ARBA" id="ARBA00022679"/>
    </source>
</evidence>
<dbReference type="PROSITE" id="PS51873">
    <property type="entry name" value="TRIAD"/>
    <property type="match status" value="1"/>
</dbReference>
<dbReference type="InterPro" id="IPR044066">
    <property type="entry name" value="TRIAD_supradom"/>
</dbReference>
<dbReference type="Gene3D" id="1.20.120.1750">
    <property type="match status" value="1"/>
</dbReference>
<organism evidence="10 11">
    <name type="scientific">Cryphonectria parasitica (strain ATCC 38755 / EP155)</name>
    <dbReference type="NCBI Taxonomy" id="660469"/>
    <lineage>
        <taxon>Eukaryota</taxon>
        <taxon>Fungi</taxon>
        <taxon>Dikarya</taxon>
        <taxon>Ascomycota</taxon>
        <taxon>Pezizomycotina</taxon>
        <taxon>Sordariomycetes</taxon>
        <taxon>Sordariomycetidae</taxon>
        <taxon>Diaporthales</taxon>
        <taxon>Cryphonectriaceae</taxon>
        <taxon>Cryphonectria-Endothia species complex</taxon>
        <taxon>Cryphonectria</taxon>
    </lineage>
</organism>
<dbReference type="RefSeq" id="XP_040774227.1">
    <property type="nucleotide sequence ID" value="XM_040924391.1"/>
</dbReference>
<dbReference type="EMBL" id="MU032349">
    <property type="protein sequence ID" value="KAF3763266.1"/>
    <property type="molecule type" value="Genomic_DNA"/>
</dbReference>
<evidence type="ECO:0000313" key="10">
    <source>
        <dbReference type="EMBL" id="KAF3763266.1"/>
    </source>
</evidence>
<evidence type="ECO:0000256" key="4">
    <source>
        <dbReference type="ARBA" id="ARBA00022723"/>
    </source>
</evidence>
<name>A0A9P5CMN6_CRYP1</name>
<keyword evidence="4" id="KW-0479">Metal-binding</keyword>
<keyword evidence="8" id="KW-0862">Zinc</keyword>
<comment type="caution">
    <text evidence="10">The sequence shown here is derived from an EMBL/GenBank/DDBJ whole genome shotgun (WGS) entry which is preliminary data.</text>
</comment>
<dbReference type="GO" id="GO:0016567">
    <property type="term" value="P:protein ubiquitination"/>
    <property type="evidence" value="ECO:0007669"/>
    <property type="project" value="InterPro"/>
</dbReference>
<dbReference type="Pfam" id="PF01485">
    <property type="entry name" value="IBR"/>
    <property type="match status" value="1"/>
</dbReference>
<keyword evidence="5" id="KW-0677">Repeat</keyword>
<dbReference type="CDD" id="cd22584">
    <property type="entry name" value="Rcat_RBR_unk"/>
    <property type="match status" value="1"/>
</dbReference>
<dbReference type="PANTHER" id="PTHR11685">
    <property type="entry name" value="RBR FAMILY RING FINGER AND IBR DOMAIN-CONTAINING"/>
    <property type="match status" value="1"/>
</dbReference>
<protein>
    <recommendedName>
        <fullName evidence="2">RBR-type E3 ubiquitin transferase</fullName>
        <ecNumber evidence="2">2.3.2.31</ecNumber>
    </recommendedName>
</protein>